<dbReference type="RefSeq" id="WP_123854359.1">
    <property type="nucleotide sequence ID" value="NZ_CP033912.1"/>
</dbReference>
<proteinExistence type="predicted"/>
<evidence type="ECO:0000313" key="3">
    <source>
        <dbReference type="EMBL" id="AZA95392.1"/>
    </source>
</evidence>
<evidence type="ECO:0000313" key="5">
    <source>
        <dbReference type="Proteomes" id="UP000281741"/>
    </source>
</evidence>
<feature type="transmembrane region" description="Helical" evidence="1">
    <location>
        <begin position="73"/>
        <end position="97"/>
    </location>
</feature>
<evidence type="ECO:0008006" key="6">
    <source>
        <dbReference type="Google" id="ProtNLM"/>
    </source>
</evidence>
<protein>
    <recommendedName>
        <fullName evidence="6">Branched-chain amino acid:cation transporter, LIVCS family</fullName>
    </recommendedName>
</protein>
<evidence type="ECO:0000313" key="2">
    <source>
        <dbReference type="EMBL" id="AZA86964.1"/>
    </source>
</evidence>
<name>A0AAD0YED4_9FLAO</name>
<sequence>MKDLNTLNFAKTIFALFFIAGSFFLLGALITKKDEFAAAGYMLLILGVPINLLFVLGLVIYGITYQSKLKNALIAVSILSINIPVAIIYTVIGLNIFK</sequence>
<organism evidence="2 4">
    <name type="scientific">Chryseobacterium shandongense</name>
    <dbReference type="NCBI Taxonomy" id="1493872"/>
    <lineage>
        <taxon>Bacteria</taxon>
        <taxon>Pseudomonadati</taxon>
        <taxon>Bacteroidota</taxon>
        <taxon>Flavobacteriia</taxon>
        <taxon>Flavobacteriales</taxon>
        <taxon>Weeksellaceae</taxon>
        <taxon>Chryseobacterium group</taxon>
        <taxon>Chryseobacterium</taxon>
    </lineage>
</organism>
<dbReference type="EMBL" id="CP033915">
    <property type="protein sequence ID" value="AZA86964.1"/>
    <property type="molecule type" value="Genomic_DNA"/>
</dbReference>
<evidence type="ECO:0000313" key="4">
    <source>
        <dbReference type="Proteomes" id="UP000274073"/>
    </source>
</evidence>
<feature type="transmembrane region" description="Helical" evidence="1">
    <location>
        <begin position="36"/>
        <end position="61"/>
    </location>
</feature>
<evidence type="ECO:0000256" key="1">
    <source>
        <dbReference type="SAM" id="Phobius"/>
    </source>
</evidence>
<keyword evidence="5" id="KW-1185">Reference proteome</keyword>
<dbReference type="Proteomes" id="UP000274073">
    <property type="component" value="Chromosome"/>
</dbReference>
<gene>
    <name evidence="2" type="ORF">EG349_09315</name>
    <name evidence="3" type="ORF">EG353_07395</name>
</gene>
<dbReference type="AlphaFoldDB" id="A0AAD0YED4"/>
<keyword evidence="1" id="KW-0472">Membrane</keyword>
<reference evidence="4 5" key="1">
    <citation type="submission" date="2018-11" db="EMBL/GenBank/DDBJ databases">
        <title>Proposal to divide the Flavobacteriaceae and reorganize its genera based on Amino Acid Identity values calculated from whole genome sequences.</title>
        <authorList>
            <person name="Nicholson A.C."/>
            <person name="Gulvik C.A."/>
            <person name="Whitney A.M."/>
            <person name="Humrighouse B.W."/>
            <person name="Bell M."/>
            <person name="Holmes B."/>
            <person name="Steigerwalt A.G."/>
            <person name="Villarma A."/>
            <person name="Sheth M."/>
            <person name="Batra D."/>
            <person name="Pryor J."/>
            <person name="Bernardet J.-F."/>
            <person name="Hugo C."/>
            <person name="Kampfer P."/>
            <person name="Newman J."/>
            <person name="McQuiston J.R."/>
        </authorList>
    </citation>
    <scope>NUCLEOTIDE SEQUENCE [LARGE SCALE GENOMIC DNA]</scope>
    <source>
        <strain evidence="2 4">G0207</strain>
        <strain evidence="3 5">H5143</strain>
    </source>
</reference>
<keyword evidence="1" id="KW-0812">Transmembrane</keyword>
<dbReference type="EMBL" id="CP033912">
    <property type="protein sequence ID" value="AZA95392.1"/>
    <property type="molecule type" value="Genomic_DNA"/>
</dbReference>
<accession>A0AAD0YED4</accession>
<dbReference type="Proteomes" id="UP000281741">
    <property type="component" value="Chromosome"/>
</dbReference>
<keyword evidence="1" id="KW-1133">Transmembrane helix</keyword>
<feature type="transmembrane region" description="Helical" evidence="1">
    <location>
        <begin position="12"/>
        <end position="30"/>
    </location>
</feature>